<organism evidence="5 6">
    <name type="scientific">Stentor coeruleus</name>
    <dbReference type="NCBI Taxonomy" id="5963"/>
    <lineage>
        <taxon>Eukaryota</taxon>
        <taxon>Sar</taxon>
        <taxon>Alveolata</taxon>
        <taxon>Ciliophora</taxon>
        <taxon>Postciliodesmatophora</taxon>
        <taxon>Heterotrichea</taxon>
        <taxon>Heterotrichida</taxon>
        <taxon>Stentoridae</taxon>
        <taxon>Stentor</taxon>
    </lineage>
</organism>
<evidence type="ECO:0000256" key="1">
    <source>
        <dbReference type="ARBA" id="ARBA00022603"/>
    </source>
</evidence>
<reference evidence="5 6" key="1">
    <citation type="submission" date="2016-11" db="EMBL/GenBank/DDBJ databases">
        <title>The macronuclear genome of Stentor coeruleus: a giant cell with tiny introns.</title>
        <authorList>
            <person name="Slabodnick M."/>
            <person name="Ruby J.G."/>
            <person name="Reiff S.B."/>
            <person name="Swart E.C."/>
            <person name="Gosai S."/>
            <person name="Prabakaran S."/>
            <person name="Witkowska E."/>
            <person name="Larue G.E."/>
            <person name="Fisher S."/>
            <person name="Freeman R.M."/>
            <person name="Gunawardena J."/>
            <person name="Chu W."/>
            <person name="Stover N.A."/>
            <person name="Gregory B.D."/>
            <person name="Nowacki M."/>
            <person name="Derisi J."/>
            <person name="Roy S.W."/>
            <person name="Marshall W.F."/>
            <person name="Sood P."/>
        </authorList>
    </citation>
    <scope>NUCLEOTIDE SEQUENCE [LARGE SCALE GENOMIC DNA]</scope>
    <source>
        <strain evidence="5">WM001</strain>
    </source>
</reference>
<evidence type="ECO:0000313" key="6">
    <source>
        <dbReference type="Proteomes" id="UP000187209"/>
    </source>
</evidence>
<dbReference type="OrthoDB" id="290386at2759"/>
<dbReference type="PANTHER" id="PTHR13271">
    <property type="entry name" value="UNCHARACTERIZED PUTATIVE METHYLTRANSFERASE"/>
    <property type="match status" value="1"/>
</dbReference>
<evidence type="ECO:0000313" key="5">
    <source>
        <dbReference type="EMBL" id="OMJ67805.1"/>
    </source>
</evidence>
<proteinExistence type="predicted"/>
<sequence length="546" mass="63255">MIVHHGEDGKIVDKDPSTIALFQWAEFLGISLNPKLIYPVSFPPGYLGIQTQDTLYPGEAILSAPNQSMLSTKYMNHPSLEVVYSAHPDLFSLPDKAHEESRMLTYFLWEFSKGTSSFWYTYFQYLPKDLETLVDWTDEELAELQDNDLVYHAKHKKAKDFTLYETLQKTLRKYTELFCEEDLEIDKIHWAWKIICTRSYSGKIPYTTLIPIADLFNHNNVNTNFFYGADTDESPDSNELTPELDLADDDDPFSEGYRTLQFSSLKLYRLSLGPTSKMNEAQLKINNEVLKVAKAQDQRVFLQKMTTATKNIDTGNVGEEENHKFRITVSKFEVFEPGAQVFIKYGKYSNAQLLWHYGFAMIDNIYNYARIKEKLKYFLNEKQFEALGKGYSPDFLVVFKLRGFEFSQELLKTFRSFHWDININSAESFFNPSDIVLEQCSMNKVLKFLEESFSAFPTTIEEDLEILKSSVYKKSFAVVYRIGVKKVIRKQIQLALVLQEILGRISNGESSVLGRCSFESDIEFIENRKAIASYVDTLKKYFPQIE</sequence>
<dbReference type="Pfam" id="PF09273">
    <property type="entry name" value="Rubis-subs-bind"/>
    <property type="match status" value="1"/>
</dbReference>
<feature type="domain" description="Rubisco LSMT substrate-binding" evidence="4">
    <location>
        <begin position="432"/>
        <end position="487"/>
    </location>
</feature>
<name>A0A1R2ATM5_9CILI</name>
<dbReference type="InterPro" id="IPR015353">
    <property type="entry name" value="Rubisco_LSMT_subst-bd"/>
</dbReference>
<evidence type="ECO:0000256" key="2">
    <source>
        <dbReference type="ARBA" id="ARBA00022679"/>
    </source>
</evidence>
<evidence type="ECO:0000256" key="3">
    <source>
        <dbReference type="ARBA" id="ARBA00022691"/>
    </source>
</evidence>
<keyword evidence="6" id="KW-1185">Reference proteome</keyword>
<keyword evidence="3" id="KW-0949">S-adenosyl-L-methionine</keyword>
<evidence type="ECO:0000259" key="4">
    <source>
        <dbReference type="Pfam" id="PF09273"/>
    </source>
</evidence>
<dbReference type="GO" id="GO:0032259">
    <property type="term" value="P:methylation"/>
    <property type="evidence" value="ECO:0007669"/>
    <property type="project" value="UniProtKB-KW"/>
</dbReference>
<dbReference type="EMBL" id="MPUH01001432">
    <property type="protein sequence ID" value="OMJ67805.1"/>
    <property type="molecule type" value="Genomic_DNA"/>
</dbReference>
<dbReference type="InterPro" id="IPR050600">
    <property type="entry name" value="SETD3_SETD6_MTase"/>
</dbReference>
<dbReference type="Proteomes" id="UP000187209">
    <property type="component" value="Unassembled WGS sequence"/>
</dbReference>
<dbReference type="SUPFAM" id="SSF82199">
    <property type="entry name" value="SET domain"/>
    <property type="match status" value="1"/>
</dbReference>
<accession>A0A1R2ATM5</accession>
<dbReference type="InterPro" id="IPR036464">
    <property type="entry name" value="Rubisco_LSMT_subst-bd_sf"/>
</dbReference>
<dbReference type="GO" id="GO:0016279">
    <property type="term" value="F:protein-lysine N-methyltransferase activity"/>
    <property type="evidence" value="ECO:0007669"/>
    <property type="project" value="TreeGrafter"/>
</dbReference>
<dbReference type="AlphaFoldDB" id="A0A1R2ATM5"/>
<protein>
    <recommendedName>
        <fullName evidence="4">Rubisco LSMT substrate-binding domain-containing protein</fullName>
    </recommendedName>
</protein>
<keyword evidence="2" id="KW-0808">Transferase</keyword>
<dbReference type="CDD" id="cd10527">
    <property type="entry name" value="SET_LSMT"/>
    <property type="match status" value="1"/>
</dbReference>
<keyword evidence="1" id="KW-0489">Methyltransferase</keyword>
<dbReference type="Gene3D" id="3.90.1410.10">
    <property type="entry name" value="set domain protein methyltransferase, domain 1"/>
    <property type="match status" value="2"/>
</dbReference>
<dbReference type="InterPro" id="IPR046341">
    <property type="entry name" value="SET_dom_sf"/>
</dbReference>
<gene>
    <name evidence="5" type="ORF">SteCoe_34927</name>
</gene>
<comment type="caution">
    <text evidence="5">The sequence shown here is derived from an EMBL/GenBank/DDBJ whole genome shotgun (WGS) entry which is preliminary data.</text>
</comment>
<dbReference type="SUPFAM" id="SSF81822">
    <property type="entry name" value="RuBisCo LSMT C-terminal, substrate-binding domain"/>
    <property type="match status" value="1"/>
</dbReference>